<organism evidence="1 2">
    <name type="scientific">Fusarium oxysporum f. sp. lycopersici (strain 4287 / CBS 123668 / FGSC 9935 / NRRL 34936)</name>
    <name type="common">Fusarium vascular wilt of tomato</name>
    <dbReference type="NCBI Taxonomy" id="426428"/>
    <lineage>
        <taxon>Eukaryota</taxon>
        <taxon>Fungi</taxon>
        <taxon>Dikarya</taxon>
        <taxon>Ascomycota</taxon>
        <taxon>Pezizomycotina</taxon>
        <taxon>Sordariomycetes</taxon>
        <taxon>Hypocreomycetidae</taxon>
        <taxon>Hypocreales</taxon>
        <taxon>Nectriaceae</taxon>
        <taxon>Fusarium</taxon>
        <taxon>Fusarium oxysporum species complex</taxon>
    </lineage>
</organism>
<dbReference type="OrthoDB" id="5101153at2759"/>
<dbReference type="GeneID" id="28951941"/>
<dbReference type="VEuPathDB" id="FungiDB:FOXG_10464"/>
<protein>
    <submittedName>
        <fullName evidence="1">Uncharacterized protein</fullName>
    </submittedName>
</protein>
<evidence type="ECO:0000313" key="2">
    <source>
        <dbReference type="Proteomes" id="UP000009097"/>
    </source>
</evidence>
<dbReference type="KEGG" id="fox:FOXG_10464"/>
<dbReference type="RefSeq" id="XP_018248147.1">
    <property type="nucleotide sequence ID" value="XM_018389812.1"/>
</dbReference>
<sequence>MRLPLEVMGLIAEHAAQHIINASPFIQPTNQEEAIKAQEHHRDLLNLVVSCKTVYNHSRHLLYTCLILGNATDIVAALANIVKHPRVGPSIRHIRCCTELHSETERDKALEYWLLDHSQDAALLQDTLRAEGLLPPWWNETDIPWTCWEGFIYDDCTEVALLALLHMVTELETLSFQQLDADLITDWEQVRDLRASFAQARSGSQPFLGSLRNLHFGSGTLGGMENFLSNQPHENLEVLVLDGIGIEGFSRWSRYFEFKGIHLKELYLGTKSTSPKAVIDPLLARREWVNGRWVTPGPKELETQSEVCLGGEEAWRLSVPEARDTMDCLKDFKNLRVLDVVFDRPPDWPSRPLIALKNIASGSLEVFRVEGYPFRVVPGDFGPCNTEYERAFVPRFDTVE</sequence>
<dbReference type="Proteomes" id="UP000009097">
    <property type="component" value="Unassembled WGS sequence"/>
</dbReference>
<reference evidence="1" key="2">
    <citation type="journal article" date="2010" name="Nature">
        <title>Comparative genomics reveals mobile pathogenicity chromosomes in Fusarium.</title>
        <authorList>
            <person name="Ma L.J."/>
            <person name="van der Does H.C."/>
            <person name="Borkovich K.A."/>
            <person name="Coleman J.J."/>
            <person name="Daboussi M.J."/>
            <person name="Di Pietro A."/>
            <person name="Dufresne M."/>
            <person name="Freitag M."/>
            <person name="Grabherr M."/>
            <person name="Henrissat B."/>
            <person name="Houterman P.M."/>
            <person name="Kang S."/>
            <person name="Shim W.B."/>
            <person name="Woloshuk C."/>
            <person name="Xie X."/>
            <person name="Xu J.R."/>
            <person name="Antoniw J."/>
            <person name="Baker S.E."/>
            <person name="Bluhm B.H."/>
            <person name="Breakspear A."/>
            <person name="Brown D.W."/>
            <person name="Butchko R.A."/>
            <person name="Chapman S."/>
            <person name="Coulson R."/>
            <person name="Coutinho P.M."/>
            <person name="Danchin E.G."/>
            <person name="Diener A."/>
            <person name="Gale L.R."/>
            <person name="Gardiner D.M."/>
            <person name="Goff S."/>
            <person name="Hammond-Kosack K.E."/>
            <person name="Hilburn K."/>
            <person name="Hua-Van A."/>
            <person name="Jonkers W."/>
            <person name="Kazan K."/>
            <person name="Kodira C.D."/>
            <person name="Koehrsen M."/>
            <person name="Kumar L."/>
            <person name="Lee Y.H."/>
            <person name="Li L."/>
            <person name="Manners J.M."/>
            <person name="Miranda-Saavedra D."/>
            <person name="Mukherjee M."/>
            <person name="Park G."/>
            <person name="Park J."/>
            <person name="Park S.Y."/>
            <person name="Proctor R.H."/>
            <person name="Regev A."/>
            <person name="Ruiz-Roldan M.C."/>
            <person name="Sain D."/>
            <person name="Sakthikumar S."/>
            <person name="Sykes S."/>
            <person name="Schwartz D.C."/>
            <person name="Turgeon B.G."/>
            <person name="Wapinski I."/>
            <person name="Yoder O."/>
            <person name="Young S."/>
            <person name="Zeng Q."/>
            <person name="Zhou S."/>
            <person name="Galagan J."/>
            <person name="Cuomo C.A."/>
            <person name="Kistler H.C."/>
            <person name="Rep M."/>
        </authorList>
    </citation>
    <scope>NUCLEOTIDE SEQUENCE [LARGE SCALE GENOMIC DNA]</scope>
    <source>
        <strain evidence="1">4287</strain>
    </source>
</reference>
<name>A0A0J9WQ37_FUSO4</name>
<proteinExistence type="predicted"/>
<dbReference type="EMBL" id="DS231708">
    <property type="protein sequence ID" value="KNB10102.1"/>
    <property type="molecule type" value="Genomic_DNA"/>
</dbReference>
<accession>A0A0J9WQ37</accession>
<evidence type="ECO:0000313" key="1">
    <source>
        <dbReference type="EMBL" id="KNB10102.1"/>
    </source>
</evidence>
<dbReference type="AlphaFoldDB" id="A0A0J9WQ37"/>
<reference evidence="1" key="1">
    <citation type="submission" date="2007-04" db="EMBL/GenBank/DDBJ databases">
        <authorList>
            <consortium name="The Broad Institute Genome Sequencing Platform"/>
            <person name="Birren B."/>
            <person name="Lander E."/>
            <person name="Galagan J."/>
            <person name="Nusbaum C."/>
            <person name="Devon K."/>
            <person name="Ma L.-J."/>
            <person name="Jaffe D."/>
            <person name="Butler J."/>
            <person name="Alvarez P."/>
            <person name="Gnerre S."/>
            <person name="Grabherr M."/>
            <person name="Kleber M."/>
            <person name="Mauceli E."/>
            <person name="Brockman W."/>
            <person name="MacCallum I.A."/>
            <person name="Young S."/>
            <person name="LaButti K."/>
            <person name="DeCaprio D."/>
            <person name="Crawford M."/>
            <person name="Koehrsen M."/>
            <person name="Engels R."/>
            <person name="Montgomery P."/>
            <person name="Pearson M."/>
            <person name="Howarth C."/>
            <person name="Larson L."/>
            <person name="White J."/>
            <person name="O'Leary S."/>
            <person name="Kodira C."/>
            <person name="Zeng Q."/>
            <person name="Yandava C."/>
            <person name="Alvarado L."/>
            <person name="Kistler C."/>
            <person name="Shim W.-B."/>
            <person name="Kang S."/>
            <person name="Woloshuk C."/>
        </authorList>
    </citation>
    <scope>NUCLEOTIDE SEQUENCE</scope>
    <source>
        <strain evidence="1">4287</strain>
    </source>
</reference>
<gene>
    <name evidence="1" type="ORF">FOXG_10464</name>
</gene>